<comment type="caution">
    <text evidence="2">The sequence shown here is derived from an EMBL/GenBank/DDBJ whole genome shotgun (WGS) entry which is preliminary data.</text>
</comment>
<dbReference type="AlphaFoldDB" id="K0S5L5"/>
<keyword evidence="3" id="KW-1185">Reference proteome</keyword>
<evidence type="ECO:0000313" key="2">
    <source>
        <dbReference type="EMBL" id="EJK54162.1"/>
    </source>
</evidence>
<evidence type="ECO:0000256" key="1">
    <source>
        <dbReference type="SAM" id="MobiDB-lite"/>
    </source>
</evidence>
<feature type="compositionally biased region" description="Low complexity" evidence="1">
    <location>
        <begin position="82"/>
        <end position="94"/>
    </location>
</feature>
<evidence type="ECO:0000313" key="3">
    <source>
        <dbReference type="Proteomes" id="UP000266841"/>
    </source>
</evidence>
<protein>
    <submittedName>
        <fullName evidence="2">Uncharacterized protein</fullName>
    </submittedName>
</protein>
<dbReference type="Proteomes" id="UP000266841">
    <property type="component" value="Unassembled WGS sequence"/>
</dbReference>
<feature type="compositionally biased region" description="Basic and acidic residues" evidence="1">
    <location>
        <begin position="258"/>
        <end position="267"/>
    </location>
</feature>
<reference evidence="2 3" key="1">
    <citation type="journal article" date="2012" name="Genome Biol.">
        <title>Genome and low-iron response of an oceanic diatom adapted to chronic iron limitation.</title>
        <authorList>
            <person name="Lommer M."/>
            <person name="Specht M."/>
            <person name="Roy A.S."/>
            <person name="Kraemer L."/>
            <person name="Andreson R."/>
            <person name="Gutowska M.A."/>
            <person name="Wolf J."/>
            <person name="Bergner S.V."/>
            <person name="Schilhabel M.B."/>
            <person name="Klostermeier U.C."/>
            <person name="Beiko R.G."/>
            <person name="Rosenstiel P."/>
            <person name="Hippler M."/>
            <person name="Laroche J."/>
        </authorList>
    </citation>
    <scope>NUCLEOTIDE SEQUENCE [LARGE SCALE GENOMIC DNA]</scope>
    <source>
        <strain evidence="2 3">CCMP1005</strain>
    </source>
</reference>
<name>K0S5L5_THAOC</name>
<feature type="compositionally biased region" description="Basic and acidic residues" evidence="1">
    <location>
        <begin position="1"/>
        <end position="10"/>
    </location>
</feature>
<proteinExistence type="predicted"/>
<accession>K0S5L5</accession>
<sequence length="273" mass="29687">MRAVFRELQSKIRQRAPPPSSEDPPRRAPLPSSSGLPGQCDVSSSIGRVGGAFGRALGEGPRGRALQFSGRGGGRRPRDPGLRSGPGSPGTRPTSGDRVRVGRRTSRPSPRRRGRGRARGTEDEGRERRRPDAERDFGPRFRRTGSIGTPPEGPDEALPRRRRSGPGSSPGEEGAQVLARRRSPLDLSRWGRKPANERPVVSAAPSEPPRPESCPDGVVVPRRAGERPTVPPTGARTNSRPFAKKDQTERPGSGQRGNRPDRQEWRGRKLYGV</sequence>
<dbReference type="EMBL" id="AGNL01036272">
    <property type="protein sequence ID" value="EJK54162.1"/>
    <property type="molecule type" value="Genomic_DNA"/>
</dbReference>
<feature type="region of interest" description="Disordered" evidence="1">
    <location>
        <begin position="1"/>
        <end position="273"/>
    </location>
</feature>
<feature type="compositionally biased region" description="Basic residues" evidence="1">
    <location>
        <begin position="101"/>
        <end position="118"/>
    </location>
</feature>
<feature type="compositionally biased region" description="Polar residues" evidence="1">
    <location>
        <begin position="31"/>
        <end position="46"/>
    </location>
</feature>
<feature type="compositionally biased region" description="Basic and acidic residues" evidence="1">
    <location>
        <begin position="119"/>
        <end position="139"/>
    </location>
</feature>
<gene>
    <name evidence="2" type="ORF">THAOC_26273</name>
</gene>
<organism evidence="2 3">
    <name type="scientific">Thalassiosira oceanica</name>
    <name type="common">Marine diatom</name>
    <dbReference type="NCBI Taxonomy" id="159749"/>
    <lineage>
        <taxon>Eukaryota</taxon>
        <taxon>Sar</taxon>
        <taxon>Stramenopiles</taxon>
        <taxon>Ochrophyta</taxon>
        <taxon>Bacillariophyta</taxon>
        <taxon>Coscinodiscophyceae</taxon>
        <taxon>Thalassiosirophycidae</taxon>
        <taxon>Thalassiosirales</taxon>
        <taxon>Thalassiosiraceae</taxon>
        <taxon>Thalassiosira</taxon>
    </lineage>
</organism>